<dbReference type="RefSeq" id="WP_135622825.1">
    <property type="nucleotide sequence ID" value="NZ_RQGD01000019.1"/>
</dbReference>
<evidence type="ECO:0008006" key="3">
    <source>
        <dbReference type="Google" id="ProtNLM"/>
    </source>
</evidence>
<sequence length="237" mass="27880">MRKASKILSKKELKLVDNWADTDWYRNTKWTDEISEHFEYKLKKSRGSHSKSEKLRIQAQYLFKSSDYGHIGEMLALRLINEYPNETSAVNSIRETLGDYYSRLGQSEKAEGQYKFILDYNKTGNLYGTSQIVEIKLAKLILDSNQKDRFVNALEILENYYKESNGRFYLKNQAYLFFKTKALLLSHLKYRNDAISNAKLALEIFEDKDPQFPNHKNVGKIFDSEFDLNQLRNLIEN</sequence>
<name>A0A4R9K9U9_9LEPT</name>
<dbReference type="EMBL" id="RQGD01000019">
    <property type="protein sequence ID" value="TGL61523.1"/>
    <property type="molecule type" value="Genomic_DNA"/>
</dbReference>
<dbReference type="SUPFAM" id="SSF48452">
    <property type="entry name" value="TPR-like"/>
    <property type="match status" value="1"/>
</dbReference>
<dbReference type="Proteomes" id="UP000297693">
    <property type="component" value="Unassembled WGS sequence"/>
</dbReference>
<evidence type="ECO:0000313" key="2">
    <source>
        <dbReference type="Proteomes" id="UP000297693"/>
    </source>
</evidence>
<evidence type="ECO:0000313" key="1">
    <source>
        <dbReference type="EMBL" id="TGL61523.1"/>
    </source>
</evidence>
<gene>
    <name evidence="1" type="ORF">EHQ58_05220</name>
</gene>
<proteinExistence type="predicted"/>
<organism evidence="1 2">
    <name type="scientific">Leptospira ognonensis</name>
    <dbReference type="NCBI Taxonomy" id="2484945"/>
    <lineage>
        <taxon>Bacteria</taxon>
        <taxon>Pseudomonadati</taxon>
        <taxon>Spirochaetota</taxon>
        <taxon>Spirochaetia</taxon>
        <taxon>Leptospirales</taxon>
        <taxon>Leptospiraceae</taxon>
        <taxon>Leptospira</taxon>
    </lineage>
</organism>
<reference evidence="1" key="1">
    <citation type="journal article" date="2019" name="PLoS Negl. Trop. Dis.">
        <title>Revisiting the worldwide diversity of Leptospira species in the environment.</title>
        <authorList>
            <person name="Vincent A.T."/>
            <person name="Schiettekatte O."/>
            <person name="Bourhy P."/>
            <person name="Veyrier F.J."/>
            <person name="Picardeau M."/>
        </authorList>
    </citation>
    <scope>NUCLEOTIDE SEQUENCE [LARGE SCALE GENOMIC DNA]</scope>
    <source>
        <strain evidence="1">201702476</strain>
    </source>
</reference>
<accession>A0A4R9K9U9</accession>
<keyword evidence="2" id="KW-1185">Reference proteome</keyword>
<dbReference type="AlphaFoldDB" id="A0A4R9K9U9"/>
<dbReference type="OrthoDB" id="7594647at2"/>
<comment type="caution">
    <text evidence="1">The sequence shown here is derived from an EMBL/GenBank/DDBJ whole genome shotgun (WGS) entry which is preliminary data.</text>
</comment>
<dbReference type="InterPro" id="IPR011990">
    <property type="entry name" value="TPR-like_helical_dom_sf"/>
</dbReference>
<protein>
    <recommendedName>
        <fullName evidence="3">Tetratricopeptide repeat protein</fullName>
    </recommendedName>
</protein>